<evidence type="ECO:0000313" key="1">
    <source>
        <dbReference type="EMBL" id="SFA71630.1"/>
    </source>
</evidence>
<dbReference type="STRING" id="84698.SAMN04488528_1001173"/>
<accession>A0A1I0V6D6</accession>
<dbReference type="RefSeq" id="WP_177199272.1">
    <property type="nucleotide sequence ID" value="NZ_FOKI01000001.1"/>
</dbReference>
<dbReference type="Proteomes" id="UP000198619">
    <property type="component" value="Unassembled WGS sequence"/>
</dbReference>
<reference evidence="1 2" key="1">
    <citation type="submission" date="2016-10" db="EMBL/GenBank/DDBJ databases">
        <authorList>
            <person name="de Groot N.N."/>
        </authorList>
    </citation>
    <scope>NUCLEOTIDE SEQUENCE [LARGE SCALE GENOMIC DNA]</scope>
    <source>
        <strain evidence="1 2">DSM 12271</strain>
    </source>
</reference>
<name>A0A1I0V6D6_9CLOT</name>
<organism evidence="1 2">
    <name type="scientific">Clostridium frigidicarnis</name>
    <dbReference type="NCBI Taxonomy" id="84698"/>
    <lineage>
        <taxon>Bacteria</taxon>
        <taxon>Bacillati</taxon>
        <taxon>Bacillota</taxon>
        <taxon>Clostridia</taxon>
        <taxon>Eubacteriales</taxon>
        <taxon>Clostridiaceae</taxon>
        <taxon>Clostridium</taxon>
    </lineage>
</organism>
<dbReference type="EMBL" id="FOKI01000001">
    <property type="protein sequence ID" value="SFA71630.1"/>
    <property type="molecule type" value="Genomic_DNA"/>
</dbReference>
<sequence>MLKNLTFKVHYPTYENKEEFEIRFAKACAQILIDKYPPEVIDELIKRLSRQ</sequence>
<dbReference type="AlphaFoldDB" id="A0A1I0V6D6"/>
<evidence type="ECO:0000313" key="2">
    <source>
        <dbReference type="Proteomes" id="UP000198619"/>
    </source>
</evidence>
<proteinExistence type="predicted"/>
<keyword evidence="2" id="KW-1185">Reference proteome</keyword>
<protein>
    <submittedName>
        <fullName evidence="1">Uncharacterized protein</fullName>
    </submittedName>
</protein>
<gene>
    <name evidence="1" type="ORF">SAMN04488528_1001173</name>
</gene>